<comment type="caution">
    <text evidence="1">The sequence shown here is derived from an EMBL/GenBank/DDBJ whole genome shotgun (WGS) entry which is preliminary data.</text>
</comment>
<dbReference type="RefSeq" id="WP_188894073.1">
    <property type="nucleotide sequence ID" value="NZ_BMMZ01000002.1"/>
</dbReference>
<dbReference type="EMBL" id="BMMZ01000002">
    <property type="protein sequence ID" value="GGL53566.1"/>
    <property type="molecule type" value="Genomic_DNA"/>
</dbReference>
<accession>A0A917S4X0</accession>
<reference evidence="1" key="2">
    <citation type="submission" date="2020-09" db="EMBL/GenBank/DDBJ databases">
        <authorList>
            <person name="Sun Q."/>
            <person name="Zhou Y."/>
        </authorList>
    </citation>
    <scope>NUCLEOTIDE SEQUENCE</scope>
    <source>
        <strain evidence="1">CGMCC 4.7306</strain>
    </source>
</reference>
<dbReference type="Proteomes" id="UP000613840">
    <property type="component" value="Unassembled WGS sequence"/>
</dbReference>
<evidence type="ECO:0000313" key="2">
    <source>
        <dbReference type="Proteomes" id="UP000613840"/>
    </source>
</evidence>
<proteinExistence type="predicted"/>
<evidence type="ECO:0000313" key="1">
    <source>
        <dbReference type="EMBL" id="GGL53566.1"/>
    </source>
</evidence>
<dbReference type="AlphaFoldDB" id="A0A917S4X0"/>
<evidence type="ECO:0008006" key="3">
    <source>
        <dbReference type="Google" id="ProtNLM"/>
    </source>
</evidence>
<sequence>MTVTTLPAARDAGERLAHIAELRQRVHRMQGTATSHSLPTLPALSGLIRLKTGASYAVDRPGLAMALMAGPSGAGSWSAVVGVPDFGLEAAAGFGVDLDRTVLVPEPGDAWLEVAAALIDVLQVVVVRPPQKVTQHQAAKLSSRLRQRDALLISVGDWPHAESKVWIEESTWTGIGRGHGRLTGHRARVAVRLQTGRQRDAELWLPGVDLQTRVAEQESGQYLGQAIPGPYVVRPEARAG</sequence>
<reference evidence="1" key="1">
    <citation type="journal article" date="2014" name="Int. J. Syst. Evol. Microbiol.">
        <title>Complete genome sequence of Corynebacterium casei LMG S-19264T (=DSM 44701T), isolated from a smear-ripened cheese.</title>
        <authorList>
            <consortium name="US DOE Joint Genome Institute (JGI-PGF)"/>
            <person name="Walter F."/>
            <person name="Albersmeier A."/>
            <person name="Kalinowski J."/>
            <person name="Ruckert C."/>
        </authorList>
    </citation>
    <scope>NUCLEOTIDE SEQUENCE</scope>
    <source>
        <strain evidence="1">CGMCC 4.7306</strain>
    </source>
</reference>
<keyword evidence="2" id="KW-1185">Reference proteome</keyword>
<name>A0A917S4X0_9ACTN</name>
<protein>
    <recommendedName>
        <fullName evidence="3">Protein ImuA</fullName>
    </recommendedName>
</protein>
<gene>
    <name evidence="1" type="ORF">GCM10011575_09990</name>
</gene>
<organism evidence="1 2">
    <name type="scientific">Microlunatus endophyticus</name>
    <dbReference type="NCBI Taxonomy" id="1716077"/>
    <lineage>
        <taxon>Bacteria</taxon>
        <taxon>Bacillati</taxon>
        <taxon>Actinomycetota</taxon>
        <taxon>Actinomycetes</taxon>
        <taxon>Propionibacteriales</taxon>
        <taxon>Propionibacteriaceae</taxon>
        <taxon>Microlunatus</taxon>
    </lineage>
</organism>